<dbReference type="Proteomes" id="UP001201463">
    <property type="component" value="Unassembled WGS sequence"/>
</dbReference>
<evidence type="ECO:0000313" key="2">
    <source>
        <dbReference type="EMBL" id="MCE4539436.1"/>
    </source>
</evidence>
<feature type="domain" description="GmrSD restriction endonucleases N-terminal" evidence="1">
    <location>
        <begin position="9"/>
        <end position="159"/>
    </location>
</feature>
<gene>
    <name evidence="2" type="ORF">LXT12_19485</name>
</gene>
<evidence type="ECO:0000313" key="3">
    <source>
        <dbReference type="Proteomes" id="UP001201463"/>
    </source>
</evidence>
<dbReference type="RefSeq" id="WP_233393959.1">
    <property type="nucleotide sequence ID" value="NZ_JAJTWT010000009.1"/>
</dbReference>
<reference evidence="2 3" key="1">
    <citation type="submission" date="2021-12" db="EMBL/GenBank/DDBJ databases">
        <title>Genome seq of p7.</title>
        <authorList>
            <person name="Seo T."/>
        </authorList>
    </citation>
    <scope>NUCLEOTIDE SEQUENCE [LARGE SCALE GENOMIC DNA]</scope>
    <source>
        <strain evidence="2 3">P7</strain>
    </source>
</reference>
<evidence type="ECO:0000259" key="1">
    <source>
        <dbReference type="Pfam" id="PF03235"/>
    </source>
</evidence>
<keyword evidence="3" id="KW-1185">Reference proteome</keyword>
<name>A0ABS8XLG9_9BURK</name>
<dbReference type="EMBL" id="JAJTWT010000009">
    <property type="protein sequence ID" value="MCE4539436.1"/>
    <property type="molecule type" value="Genomic_DNA"/>
</dbReference>
<accession>A0ABS8XLG9</accession>
<sequence>MSIAAFWELHQNKKFNFDPPYQRRSVWGPDRQGFFVDSLLRNYPMPPIFLHQHIDTITGATSYDVVDGKQRLQSIIRFIEGLINVINESEQDSDAAFVGRFFSDLDAPELITYKKNFWRYQIPVEYIDTVEDNVLNEVFDRLNRNGAPLSKQELRNAKYHDSEFSSLVRELSQGPFWAPLLNPIADRNRFEHEEFISDLIFLLWKDGVQNTEGQAFDNLYTDAVNSIDGPQLQTIKQEFIDLTDWLATLNLDYDSLGIRGISHLYGLWSLGYTLQQRNVPGSTISARLVTFLQQAKSSAPSDNQAAKDYFYSTNSRTRSRVQRLKRLKALLNGTGQELEQAQLVI</sequence>
<protein>
    <submittedName>
        <fullName evidence="2">DUF262 domain-containing protein</fullName>
    </submittedName>
</protein>
<comment type="caution">
    <text evidence="2">The sequence shown here is derived from an EMBL/GenBank/DDBJ whole genome shotgun (WGS) entry which is preliminary data.</text>
</comment>
<dbReference type="PANTHER" id="PTHR39639:SF1">
    <property type="entry name" value="DUF262 DOMAIN-CONTAINING PROTEIN"/>
    <property type="match status" value="1"/>
</dbReference>
<organism evidence="2 3">
    <name type="scientific">Pelomonas caseinilytica</name>
    <dbReference type="NCBI Taxonomy" id="2906763"/>
    <lineage>
        <taxon>Bacteria</taxon>
        <taxon>Pseudomonadati</taxon>
        <taxon>Pseudomonadota</taxon>
        <taxon>Betaproteobacteria</taxon>
        <taxon>Burkholderiales</taxon>
        <taxon>Sphaerotilaceae</taxon>
        <taxon>Roseateles</taxon>
    </lineage>
</organism>
<dbReference type="PANTHER" id="PTHR39639">
    <property type="entry name" value="CHROMOSOME 16, WHOLE GENOME SHOTGUN SEQUENCE"/>
    <property type="match status" value="1"/>
</dbReference>
<dbReference type="InterPro" id="IPR004919">
    <property type="entry name" value="GmrSD_N"/>
</dbReference>
<proteinExistence type="predicted"/>
<dbReference type="Pfam" id="PF03235">
    <property type="entry name" value="GmrSD_N"/>
    <property type="match status" value="1"/>
</dbReference>